<dbReference type="InterPro" id="IPR036291">
    <property type="entry name" value="NAD(P)-bd_dom_sf"/>
</dbReference>
<dbReference type="EMBL" id="JAGZEE010000073">
    <property type="protein sequence ID" value="MBS5413660.1"/>
    <property type="molecule type" value="Genomic_DNA"/>
</dbReference>
<sequence length="372" mass="42824">MDAQFSLDTKIKVGIIGFGRMGRFYWEAMRKSGRWEIAYICDTDPTTRELAKKISPESLVVENDQKIFEDESVQVVGLFTLADSRLEQIEKAIRYGKHIIAEKPVADTMEKEWKVVDMIENSNVLSTVNLYLRNSWYHNLMKEYIQKGEIGELAIIRICHMTPGLAPGEGHEYEGPAFHDCGMHYVDIVRWYAESEYRTWNAQGVNMWNYKDPWWVQCHGTFQNGVVFDITQGFVYGQLSKDQTHNSYVDIIGTEGIVRMTHDFKTAVVDLHGVHQTLRVEKPFGGKNIDVLCDLFADSILTGKRNPRLPLMYDSTIASEYAWKFLQDARMNDLPAIGNLQTLEQIRERRKNMKNGYGLLHSNPPQITNSLK</sequence>
<dbReference type="KEGG" id="btho:Btheta7330_00882"/>
<dbReference type="EMBL" id="WCRY01000009">
    <property type="protein sequence ID" value="KAB4482606.1"/>
    <property type="molecule type" value="Genomic_DNA"/>
</dbReference>
<evidence type="ECO:0000313" key="6">
    <source>
        <dbReference type="EMBL" id="MDC2238577.1"/>
    </source>
</evidence>
<dbReference type="RefSeq" id="WP_008763948.1">
    <property type="nucleotide sequence ID" value="NZ_BAABXH010000001.1"/>
</dbReference>
<evidence type="ECO:0000259" key="1">
    <source>
        <dbReference type="Pfam" id="PF01408"/>
    </source>
</evidence>
<dbReference type="SUPFAM" id="SSF55347">
    <property type="entry name" value="Glyceraldehyde-3-phosphate dehydrogenase-like, C-terminal domain"/>
    <property type="match status" value="1"/>
</dbReference>
<dbReference type="SUPFAM" id="SSF51735">
    <property type="entry name" value="NAD(P)-binding Rossmann-fold domains"/>
    <property type="match status" value="1"/>
</dbReference>
<evidence type="ECO:0000313" key="7">
    <source>
        <dbReference type="EMBL" id="UYU91097.1"/>
    </source>
</evidence>
<accession>C6IRS7</accession>
<reference evidence="6" key="4">
    <citation type="submission" date="2022-10" db="EMBL/GenBank/DDBJ databases">
        <title>Human gut microbiome strain richness.</title>
        <authorList>
            <person name="Chen-Liaw A."/>
        </authorList>
    </citation>
    <scope>NUCLEOTIDE SEQUENCE</scope>
    <source>
        <strain evidence="6">1001283st1_A3_1001283B150304_161114</strain>
    </source>
</reference>
<evidence type="ECO:0000313" key="8">
    <source>
        <dbReference type="Proteomes" id="UP000436858"/>
    </source>
</evidence>
<accession>A0A0N7I9L9</accession>
<dbReference type="GeneID" id="60923329"/>
<dbReference type="Gene3D" id="3.30.360.10">
    <property type="entry name" value="Dihydrodipicolinate Reductase, domain 2"/>
    <property type="match status" value="1"/>
</dbReference>
<feature type="domain" description="GFO/IDH/MocA-like oxidoreductase" evidence="2">
    <location>
        <begin position="140"/>
        <end position="258"/>
    </location>
</feature>
<dbReference type="Proteomes" id="UP000440614">
    <property type="component" value="Unassembled WGS sequence"/>
</dbReference>
<gene>
    <name evidence="4" type="ORF">GAN91_11460</name>
    <name evidence="3" type="ORF">GAO51_22335</name>
    <name evidence="5" type="ORF">KHY35_23645</name>
    <name evidence="7" type="ORF">KQP74_00220</name>
    <name evidence="6" type="ORF">PO127_22800</name>
</gene>
<dbReference type="PANTHER" id="PTHR43377:SF1">
    <property type="entry name" value="BILIVERDIN REDUCTASE A"/>
    <property type="match status" value="1"/>
</dbReference>
<dbReference type="Proteomes" id="UP001162960">
    <property type="component" value="Chromosome"/>
</dbReference>
<dbReference type="EMBL" id="JAQNVG010000053">
    <property type="protein sequence ID" value="MDC2238577.1"/>
    <property type="molecule type" value="Genomic_DNA"/>
</dbReference>
<dbReference type="Proteomes" id="UP000782901">
    <property type="component" value="Unassembled WGS sequence"/>
</dbReference>
<reference evidence="7" key="3">
    <citation type="submission" date="2021-06" db="EMBL/GenBank/DDBJ databases">
        <title>Interrogation of the integrated mobile genetic elements in gut-associated Bacteroides with a consensus prediction approach.</title>
        <authorList>
            <person name="Campbell D.E."/>
            <person name="Leigh J.R."/>
            <person name="Kim T."/>
            <person name="England W."/>
            <person name="Whitaker R.J."/>
            <person name="Degnan P.H."/>
        </authorList>
    </citation>
    <scope>NUCLEOTIDE SEQUENCE</scope>
    <source>
        <strain evidence="7">VPI-3443</strain>
    </source>
</reference>
<evidence type="ECO:0000313" key="3">
    <source>
        <dbReference type="EMBL" id="KAB4307102.1"/>
    </source>
</evidence>
<dbReference type="EMBL" id="WCSY01000026">
    <property type="protein sequence ID" value="KAB4307102.1"/>
    <property type="molecule type" value="Genomic_DNA"/>
</dbReference>
<dbReference type="InterPro" id="IPR000683">
    <property type="entry name" value="Gfo/Idh/MocA-like_OxRdtase_N"/>
</dbReference>
<dbReference type="AlphaFoldDB" id="A0A0N7I9L9"/>
<dbReference type="Pfam" id="PF22725">
    <property type="entry name" value="GFO_IDH_MocA_C3"/>
    <property type="match status" value="1"/>
</dbReference>
<reference evidence="5" key="2">
    <citation type="submission" date="2021-02" db="EMBL/GenBank/DDBJ databases">
        <title>Infant gut strain persistence is associated with maternal origin, phylogeny, and functional potential including surface adhesion and iron acquisition.</title>
        <authorList>
            <person name="Lou Y.C."/>
        </authorList>
    </citation>
    <scope>NUCLEOTIDE SEQUENCE</scope>
    <source>
        <strain evidence="5">L3_082_243G1_dasL3_082_243G1_maxbin2.maxbin.015s ta_sub</strain>
    </source>
</reference>
<dbReference type="InterPro" id="IPR055170">
    <property type="entry name" value="GFO_IDH_MocA-like_dom"/>
</dbReference>
<evidence type="ECO:0000313" key="5">
    <source>
        <dbReference type="EMBL" id="MBS5413660.1"/>
    </source>
</evidence>
<feature type="domain" description="Gfo/Idh/MocA-like oxidoreductase N-terminal" evidence="1">
    <location>
        <begin position="11"/>
        <end position="129"/>
    </location>
</feature>
<evidence type="ECO:0000313" key="9">
    <source>
        <dbReference type="Proteomes" id="UP000440614"/>
    </source>
</evidence>
<dbReference type="OMA" id="IDLARWW"/>
<dbReference type="Pfam" id="PF01408">
    <property type="entry name" value="GFO_IDH_MocA"/>
    <property type="match status" value="1"/>
</dbReference>
<organism evidence="3 9">
    <name type="scientific">Bacteroides thetaiotaomicron</name>
    <dbReference type="NCBI Taxonomy" id="818"/>
    <lineage>
        <taxon>Bacteria</taxon>
        <taxon>Pseudomonadati</taxon>
        <taxon>Bacteroidota</taxon>
        <taxon>Bacteroidia</taxon>
        <taxon>Bacteroidales</taxon>
        <taxon>Bacteroidaceae</taxon>
        <taxon>Bacteroides</taxon>
    </lineage>
</organism>
<dbReference type="EMBL" id="CP083685">
    <property type="protein sequence ID" value="UYU91097.1"/>
    <property type="molecule type" value="Genomic_DNA"/>
</dbReference>
<dbReference type="Gene3D" id="3.40.50.720">
    <property type="entry name" value="NAD(P)-binding Rossmann-like Domain"/>
    <property type="match status" value="1"/>
</dbReference>
<dbReference type="Proteomes" id="UP000436858">
    <property type="component" value="Unassembled WGS sequence"/>
</dbReference>
<evidence type="ECO:0000259" key="2">
    <source>
        <dbReference type="Pfam" id="PF22725"/>
    </source>
</evidence>
<dbReference type="GO" id="GO:0000166">
    <property type="term" value="F:nucleotide binding"/>
    <property type="evidence" value="ECO:0007669"/>
    <property type="project" value="InterPro"/>
</dbReference>
<evidence type="ECO:0000313" key="4">
    <source>
        <dbReference type="EMBL" id="KAB4482606.1"/>
    </source>
</evidence>
<dbReference type="InterPro" id="IPR051450">
    <property type="entry name" value="Gfo/Idh/MocA_Oxidoreductases"/>
</dbReference>
<proteinExistence type="predicted"/>
<dbReference type="PANTHER" id="PTHR43377">
    <property type="entry name" value="BILIVERDIN REDUCTASE A"/>
    <property type="match status" value="1"/>
</dbReference>
<name>A0A0N7I9L9_BACT4</name>
<protein>
    <submittedName>
        <fullName evidence="3">Gfo/Idh/MocA family oxidoreductase</fullName>
    </submittedName>
</protein>
<dbReference type="Proteomes" id="UP001217776">
    <property type="component" value="Unassembled WGS sequence"/>
</dbReference>
<reference evidence="8 9" key="1">
    <citation type="journal article" date="2019" name="Nat. Med.">
        <title>A library of human gut bacterial isolates paired with longitudinal multiomics data enables mechanistic microbiome research.</title>
        <authorList>
            <person name="Poyet M."/>
            <person name="Groussin M."/>
            <person name="Gibbons S.M."/>
            <person name="Avila-Pacheco J."/>
            <person name="Jiang X."/>
            <person name="Kearney S.M."/>
            <person name="Perrotta A.R."/>
            <person name="Berdy B."/>
            <person name="Zhao S."/>
            <person name="Lieberman T.D."/>
            <person name="Swanson P.K."/>
            <person name="Smith M."/>
            <person name="Roesemann S."/>
            <person name="Alexander J.E."/>
            <person name="Rich S.A."/>
            <person name="Livny J."/>
            <person name="Vlamakis H."/>
            <person name="Clish C."/>
            <person name="Bullock K."/>
            <person name="Deik A."/>
            <person name="Scott J."/>
            <person name="Pierce K.A."/>
            <person name="Xavier R.J."/>
            <person name="Alm E.J."/>
        </authorList>
    </citation>
    <scope>NUCLEOTIDE SEQUENCE [LARGE SCALE GENOMIC DNA]</scope>
    <source>
        <strain evidence="4 8">BIOML-A162</strain>
        <strain evidence="3 9">BIOML-A188</strain>
    </source>
</reference>